<dbReference type="Gramene" id="Solyc09g059125.1.1">
    <property type="protein sequence ID" value="Solyc09g059125.1.1"/>
    <property type="gene ID" value="Solyc09g059125.1"/>
</dbReference>
<dbReference type="AlphaFoldDB" id="A0A3Q7I3V7"/>
<protein>
    <submittedName>
        <fullName evidence="1">Uncharacterized protein</fullName>
    </submittedName>
</protein>
<dbReference type="InParanoid" id="A0A3Q7I3V7"/>
<dbReference type="Proteomes" id="UP000004994">
    <property type="component" value="Chromosome 9"/>
</dbReference>
<name>A0A3Q7I3V7_SOLLC</name>
<evidence type="ECO:0000313" key="2">
    <source>
        <dbReference type="Proteomes" id="UP000004994"/>
    </source>
</evidence>
<reference evidence="1" key="2">
    <citation type="submission" date="2019-01" db="UniProtKB">
        <authorList>
            <consortium name="EnsemblPlants"/>
        </authorList>
    </citation>
    <scope>IDENTIFICATION</scope>
    <source>
        <strain evidence="1">cv. Heinz 1706</strain>
    </source>
</reference>
<organism evidence="1">
    <name type="scientific">Solanum lycopersicum</name>
    <name type="common">Tomato</name>
    <name type="synonym">Lycopersicon esculentum</name>
    <dbReference type="NCBI Taxonomy" id="4081"/>
    <lineage>
        <taxon>Eukaryota</taxon>
        <taxon>Viridiplantae</taxon>
        <taxon>Streptophyta</taxon>
        <taxon>Embryophyta</taxon>
        <taxon>Tracheophyta</taxon>
        <taxon>Spermatophyta</taxon>
        <taxon>Magnoliopsida</taxon>
        <taxon>eudicotyledons</taxon>
        <taxon>Gunneridae</taxon>
        <taxon>Pentapetalae</taxon>
        <taxon>asterids</taxon>
        <taxon>lamiids</taxon>
        <taxon>Solanales</taxon>
        <taxon>Solanaceae</taxon>
        <taxon>Solanoideae</taxon>
        <taxon>Solaneae</taxon>
        <taxon>Solanum</taxon>
        <taxon>Solanum subgen. Lycopersicon</taxon>
    </lineage>
</organism>
<keyword evidence="2" id="KW-1185">Reference proteome</keyword>
<accession>A0A3Q7I3V7</accession>
<proteinExistence type="predicted"/>
<reference evidence="1" key="1">
    <citation type="journal article" date="2012" name="Nature">
        <title>The tomato genome sequence provides insights into fleshy fruit evolution.</title>
        <authorList>
            <consortium name="Tomato Genome Consortium"/>
        </authorList>
    </citation>
    <scope>NUCLEOTIDE SEQUENCE [LARGE SCALE GENOMIC DNA]</scope>
    <source>
        <strain evidence="1">cv. Heinz 1706</strain>
    </source>
</reference>
<sequence>MLFEVITLMHCFTLESVQKSWDKKQRVCSKLCCMLPYPFISKNIDHIARLMELPFVEHSGTLPPVLVVNIQEKTMLRLRLIQADLVTSL</sequence>
<evidence type="ECO:0000313" key="1">
    <source>
        <dbReference type="EnsemblPlants" id="Solyc09g059125.1.1"/>
    </source>
</evidence>
<dbReference type="EnsemblPlants" id="Solyc09g059125.1.1">
    <property type="protein sequence ID" value="Solyc09g059125.1.1"/>
    <property type="gene ID" value="Solyc09g059125.1"/>
</dbReference>